<protein>
    <recommendedName>
        <fullName evidence="10">Amino acid permease-domain-containing protein</fullName>
    </recommendedName>
</protein>
<dbReference type="AlphaFoldDB" id="A0A6A5ZA02"/>
<dbReference type="GO" id="GO:0016020">
    <property type="term" value="C:membrane"/>
    <property type="evidence" value="ECO:0007669"/>
    <property type="project" value="UniProtKB-SubCell"/>
</dbReference>
<dbReference type="Proteomes" id="UP000799770">
    <property type="component" value="Unassembled WGS sequence"/>
</dbReference>
<dbReference type="Gene3D" id="1.20.1740.10">
    <property type="entry name" value="Amino acid/polyamine transporter I"/>
    <property type="match status" value="1"/>
</dbReference>
<feature type="region of interest" description="Disordered" evidence="6">
    <location>
        <begin position="1"/>
        <end position="44"/>
    </location>
</feature>
<evidence type="ECO:0000256" key="3">
    <source>
        <dbReference type="ARBA" id="ARBA00022692"/>
    </source>
</evidence>
<evidence type="ECO:0008006" key="10">
    <source>
        <dbReference type="Google" id="ProtNLM"/>
    </source>
</evidence>
<evidence type="ECO:0000256" key="7">
    <source>
        <dbReference type="SAM" id="Phobius"/>
    </source>
</evidence>
<evidence type="ECO:0000256" key="6">
    <source>
        <dbReference type="SAM" id="MobiDB-lite"/>
    </source>
</evidence>
<feature type="compositionally biased region" description="Basic and acidic residues" evidence="6">
    <location>
        <begin position="23"/>
        <end position="33"/>
    </location>
</feature>
<dbReference type="GO" id="GO:0022857">
    <property type="term" value="F:transmembrane transporter activity"/>
    <property type="evidence" value="ECO:0007669"/>
    <property type="project" value="UniProtKB-ARBA"/>
</dbReference>
<dbReference type="PANTHER" id="PTHR45649">
    <property type="entry name" value="AMINO-ACID PERMEASE BAT1"/>
    <property type="match status" value="1"/>
</dbReference>
<keyword evidence="3 7" id="KW-0812">Transmembrane</keyword>
<keyword evidence="4 7" id="KW-1133">Transmembrane helix</keyword>
<dbReference type="OrthoDB" id="4476201at2759"/>
<keyword evidence="5 7" id="KW-0472">Membrane</keyword>
<feature type="transmembrane region" description="Helical" evidence="7">
    <location>
        <begin position="213"/>
        <end position="240"/>
    </location>
</feature>
<dbReference type="PANTHER" id="PTHR45649:SF4">
    <property type="entry name" value="TRANSPORTER, PUTATIVE (EUROFUNG)-RELATED"/>
    <property type="match status" value="1"/>
</dbReference>
<reference evidence="8" key="1">
    <citation type="journal article" date="2020" name="Stud. Mycol.">
        <title>101 Dothideomycetes genomes: a test case for predicting lifestyles and emergence of pathogens.</title>
        <authorList>
            <person name="Haridas S."/>
            <person name="Albert R."/>
            <person name="Binder M."/>
            <person name="Bloem J."/>
            <person name="Labutti K."/>
            <person name="Salamov A."/>
            <person name="Andreopoulos B."/>
            <person name="Baker S."/>
            <person name="Barry K."/>
            <person name="Bills G."/>
            <person name="Bluhm B."/>
            <person name="Cannon C."/>
            <person name="Castanera R."/>
            <person name="Culley D."/>
            <person name="Daum C."/>
            <person name="Ezra D."/>
            <person name="Gonzalez J."/>
            <person name="Henrissat B."/>
            <person name="Kuo A."/>
            <person name="Liang C."/>
            <person name="Lipzen A."/>
            <person name="Lutzoni F."/>
            <person name="Magnuson J."/>
            <person name="Mondo S."/>
            <person name="Nolan M."/>
            <person name="Ohm R."/>
            <person name="Pangilinan J."/>
            <person name="Park H.-J."/>
            <person name="Ramirez L."/>
            <person name="Alfaro M."/>
            <person name="Sun H."/>
            <person name="Tritt A."/>
            <person name="Yoshinaga Y."/>
            <person name="Zwiers L.-H."/>
            <person name="Turgeon B."/>
            <person name="Goodwin S."/>
            <person name="Spatafora J."/>
            <person name="Crous P."/>
            <person name="Grigoriev I."/>
        </authorList>
    </citation>
    <scope>NUCLEOTIDE SEQUENCE</scope>
    <source>
        <strain evidence="8">CBS 627.86</strain>
    </source>
</reference>
<name>A0A6A5ZA02_9PLEO</name>
<feature type="transmembrane region" description="Helical" evidence="7">
    <location>
        <begin position="126"/>
        <end position="147"/>
    </location>
</feature>
<dbReference type="EMBL" id="ML977321">
    <property type="protein sequence ID" value="KAF2116026.1"/>
    <property type="molecule type" value="Genomic_DNA"/>
</dbReference>
<feature type="transmembrane region" description="Helical" evidence="7">
    <location>
        <begin position="168"/>
        <end position="193"/>
    </location>
</feature>
<evidence type="ECO:0000256" key="2">
    <source>
        <dbReference type="ARBA" id="ARBA00022448"/>
    </source>
</evidence>
<organism evidence="8 9">
    <name type="scientific">Lophiotrema nucula</name>
    <dbReference type="NCBI Taxonomy" id="690887"/>
    <lineage>
        <taxon>Eukaryota</taxon>
        <taxon>Fungi</taxon>
        <taxon>Dikarya</taxon>
        <taxon>Ascomycota</taxon>
        <taxon>Pezizomycotina</taxon>
        <taxon>Dothideomycetes</taxon>
        <taxon>Pleosporomycetidae</taxon>
        <taxon>Pleosporales</taxon>
        <taxon>Lophiotremataceae</taxon>
        <taxon>Lophiotrema</taxon>
    </lineage>
</organism>
<evidence type="ECO:0000313" key="9">
    <source>
        <dbReference type="Proteomes" id="UP000799770"/>
    </source>
</evidence>
<accession>A0A6A5ZA02</accession>
<proteinExistence type="predicted"/>
<keyword evidence="9" id="KW-1185">Reference proteome</keyword>
<feature type="transmembrane region" description="Helical" evidence="7">
    <location>
        <begin position="261"/>
        <end position="281"/>
    </location>
</feature>
<sequence>MLDAFERHDPPLPDAGPGLGILGKEEDTEKDNVYSRANPSRPGFMKADQKHMYRMGKVQELKGLANGGLAGLFWSYIWTFIGFCFVEMSLAEMASMAPQADRVSEFAPPSCLLFLSYIPRIDNGLMLVHMLAFFAVIVTLWVMALHNTPKAVFTEFYKARMAEEVRDAGRYVPVSLFWSYIGNGLMTIAFLITHLFTIDNVEAAIDDPSGYPFLYVFESAVSLAGVHGLTIIVLLIASAANVKFGLPFSNWIAKVDHGKEIPLNAILLSCAIAVLLVLINIGSMTALNAIILLQVVSLMFTYACSLSCVLYRRGPLTNAIGFWPSSPEITADELNWSIVIVGACRDICDIPIPRVTSAEIGILLLLSTS</sequence>
<keyword evidence="2" id="KW-0813">Transport</keyword>
<evidence type="ECO:0000313" key="8">
    <source>
        <dbReference type="EMBL" id="KAF2116026.1"/>
    </source>
</evidence>
<evidence type="ECO:0000256" key="4">
    <source>
        <dbReference type="ARBA" id="ARBA00022989"/>
    </source>
</evidence>
<feature type="transmembrane region" description="Helical" evidence="7">
    <location>
        <begin position="287"/>
        <end position="311"/>
    </location>
</feature>
<evidence type="ECO:0000256" key="5">
    <source>
        <dbReference type="ARBA" id="ARBA00023136"/>
    </source>
</evidence>
<evidence type="ECO:0000256" key="1">
    <source>
        <dbReference type="ARBA" id="ARBA00004141"/>
    </source>
</evidence>
<comment type="subcellular location">
    <subcellularLocation>
        <location evidence="1">Membrane</location>
        <topology evidence="1">Multi-pass membrane protein</topology>
    </subcellularLocation>
</comment>
<feature type="transmembrane region" description="Helical" evidence="7">
    <location>
        <begin position="64"/>
        <end position="88"/>
    </location>
</feature>
<feature type="compositionally biased region" description="Basic and acidic residues" evidence="6">
    <location>
        <begin position="1"/>
        <end position="11"/>
    </location>
</feature>
<gene>
    <name evidence="8" type="ORF">BDV96DRAFT_621122</name>
</gene>